<dbReference type="EMBL" id="CAEZTS010000209">
    <property type="protein sequence ID" value="CAB4593837.1"/>
    <property type="molecule type" value="Genomic_DNA"/>
</dbReference>
<dbReference type="GO" id="GO:0005829">
    <property type="term" value="C:cytosol"/>
    <property type="evidence" value="ECO:0007669"/>
    <property type="project" value="TreeGrafter"/>
</dbReference>
<dbReference type="Pfam" id="PF03358">
    <property type="entry name" value="FMN_red"/>
    <property type="match status" value="1"/>
</dbReference>
<proteinExistence type="predicted"/>
<dbReference type="InterPro" id="IPR029039">
    <property type="entry name" value="Flavoprotein-like_sf"/>
</dbReference>
<accession>A0A6J6FY87</accession>
<reference evidence="2" key="1">
    <citation type="submission" date="2020-05" db="EMBL/GenBank/DDBJ databases">
        <authorList>
            <person name="Chiriac C."/>
            <person name="Salcher M."/>
            <person name="Ghai R."/>
            <person name="Kavagutti S V."/>
        </authorList>
    </citation>
    <scope>NUCLEOTIDE SEQUENCE</scope>
</reference>
<dbReference type="PANTHER" id="PTHR30543:SF21">
    <property type="entry name" value="NAD(P)H-DEPENDENT FMN REDUCTASE LOT6"/>
    <property type="match status" value="1"/>
</dbReference>
<evidence type="ECO:0000313" key="2">
    <source>
        <dbReference type="EMBL" id="CAB4593837.1"/>
    </source>
</evidence>
<dbReference type="GO" id="GO:0016491">
    <property type="term" value="F:oxidoreductase activity"/>
    <property type="evidence" value="ECO:0007669"/>
    <property type="project" value="InterPro"/>
</dbReference>
<dbReference type="Gene3D" id="3.40.50.360">
    <property type="match status" value="1"/>
</dbReference>
<dbReference type="PANTHER" id="PTHR30543">
    <property type="entry name" value="CHROMATE REDUCTASE"/>
    <property type="match status" value="1"/>
</dbReference>
<dbReference type="GO" id="GO:0010181">
    <property type="term" value="F:FMN binding"/>
    <property type="evidence" value="ECO:0007669"/>
    <property type="project" value="TreeGrafter"/>
</dbReference>
<sequence>MKTILAFNGSTRAASFHGRIIRTLPALAPADVRIAEFDLGDVPFYNQDLEGEHQPDAVVAMRAAVAEADGIVFAAPEYNYSYSALTKNTIDWLTRPMGAGALRGKKVMVISVTPGPGAGRKVTATISEILPFLGNEVISVVNAATIHEKLDANDTIVDEELASALRAGLAAFS</sequence>
<dbReference type="InterPro" id="IPR005025">
    <property type="entry name" value="FMN_Rdtase-like_dom"/>
</dbReference>
<protein>
    <submittedName>
        <fullName evidence="2">Unannotated protein</fullName>
    </submittedName>
</protein>
<name>A0A6J6FY87_9ZZZZ</name>
<gene>
    <name evidence="2" type="ORF">UFOPK1722_01774</name>
</gene>
<feature type="domain" description="NADPH-dependent FMN reductase-like" evidence="1">
    <location>
        <begin position="4"/>
        <end position="138"/>
    </location>
</feature>
<organism evidence="2">
    <name type="scientific">freshwater metagenome</name>
    <dbReference type="NCBI Taxonomy" id="449393"/>
    <lineage>
        <taxon>unclassified sequences</taxon>
        <taxon>metagenomes</taxon>
        <taxon>ecological metagenomes</taxon>
    </lineage>
</organism>
<dbReference type="SUPFAM" id="SSF52218">
    <property type="entry name" value="Flavoproteins"/>
    <property type="match status" value="1"/>
</dbReference>
<evidence type="ECO:0000259" key="1">
    <source>
        <dbReference type="Pfam" id="PF03358"/>
    </source>
</evidence>
<dbReference type="AlphaFoldDB" id="A0A6J6FY87"/>
<dbReference type="InterPro" id="IPR050712">
    <property type="entry name" value="NAD(P)H-dep_reductase"/>
</dbReference>